<name>A0A9N8KDC7_9PEZI</name>
<reference evidence="2" key="1">
    <citation type="submission" date="2020-06" db="EMBL/GenBank/DDBJ databases">
        <authorList>
            <person name="Onetto C."/>
        </authorList>
    </citation>
    <scope>NUCLEOTIDE SEQUENCE</scope>
</reference>
<sequence length="116" mass="12729">PVMTSSRRSSGEQPIVAPPHRISIGRGGRGNMIAPEEIKDELKKASSNDEHDALAEHNHRRSSSSWSLHSGSSGGASKTEAIKDFFRRGSQSRRKDMSQDEIVEGEEEKEEDAVEG</sequence>
<protein>
    <submittedName>
        <fullName evidence="2">Uncharacterized protein</fullName>
    </submittedName>
</protein>
<feature type="compositionally biased region" description="Basic and acidic residues" evidence="1">
    <location>
        <begin position="36"/>
        <end position="57"/>
    </location>
</feature>
<dbReference type="EMBL" id="CAINUL010000002">
    <property type="protein sequence ID" value="CAD0107547.1"/>
    <property type="molecule type" value="Genomic_DNA"/>
</dbReference>
<comment type="caution">
    <text evidence="2">The sequence shown here is derived from an EMBL/GenBank/DDBJ whole genome shotgun (WGS) entry which is preliminary data.</text>
</comment>
<dbReference type="AlphaFoldDB" id="A0A9N8KDC7"/>
<feature type="region of interest" description="Disordered" evidence="1">
    <location>
        <begin position="1"/>
        <end position="116"/>
    </location>
</feature>
<feature type="non-terminal residue" evidence="2">
    <location>
        <position position="1"/>
    </location>
</feature>
<evidence type="ECO:0000256" key="1">
    <source>
        <dbReference type="SAM" id="MobiDB-lite"/>
    </source>
</evidence>
<dbReference type="OrthoDB" id="3933801at2759"/>
<keyword evidence="3" id="KW-1185">Reference proteome</keyword>
<accession>A0A9N8KDC7</accession>
<evidence type="ECO:0000313" key="2">
    <source>
        <dbReference type="EMBL" id="CAD0107547.1"/>
    </source>
</evidence>
<feature type="compositionally biased region" description="Low complexity" evidence="1">
    <location>
        <begin position="63"/>
        <end position="77"/>
    </location>
</feature>
<organism evidence="2 3">
    <name type="scientific">Aureobasidium uvarum</name>
    <dbReference type="NCBI Taxonomy" id="2773716"/>
    <lineage>
        <taxon>Eukaryota</taxon>
        <taxon>Fungi</taxon>
        <taxon>Dikarya</taxon>
        <taxon>Ascomycota</taxon>
        <taxon>Pezizomycotina</taxon>
        <taxon>Dothideomycetes</taxon>
        <taxon>Dothideomycetidae</taxon>
        <taxon>Dothideales</taxon>
        <taxon>Saccotheciaceae</taxon>
        <taxon>Aureobasidium</taxon>
    </lineage>
</organism>
<feature type="compositionally biased region" description="Polar residues" evidence="1">
    <location>
        <begin position="1"/>
        <end position="12"/>
    </location>
</feature>
<feature type="compositionally biased region" description="Acidic residues" evidence="1">
    <location>
        <begin position="99"/>
        <end position="116"/>
    </location>
</feature>
<gene>
    <name evidence="2" type="ORF">AWRI4620_LOCUS1802</name>
</gene>
<feature type="compositionally biased region" description="Basic and acidic residues" evidence="1">
    <location>
        <begin position="80"/>
        <end position="98"/>
    </location>
</feature>
<dbReference type="Proteomes" id="UP000745764">
    <property type="component" value="Unassembled WGS sequence"/>
</dbReference>
<proteinExistence type="predicted"/>
<evidence type="ECO:0000313" key="3">
    <source>
        <dbReference type="Proteomes" id="UP000745764"/>
    </source>
</evidence>